<evidence type="ECO:0000256" key="1">
    <source>
        <dbReference type="SAM" id="Phobius"/>
    </source>
</evidence>
<dbReference type="EMBL" id="CP131059">
    <property type="protein sequence ID" value="WNY24162.1"/>
    <property type="molecule type" value="Genomic_DNA"/>
</dbReference>
<feature type="transmembrane region" description="Helical" evidence="1">
    <location>
        <begin position="64"/>
        <end position="85"/>
    </location>
</feature>
<proteinExistence type="predicted"/>
<keyword evidence="1" id="KW-0472">Membrane</keyword>
<feature type="transmembrane region" description="Helical" evidence="1">
    <location>
        <begin position="12"/>
        <end position="32"/>
    </location>
</feature>
<feature type="transmembrane region" description="Helical" evidence="1">
    <location>
        <begin position="97"/>
        <end position="119"/>
    </location>
</feature>
<accession>A0AA96V0K4</accession>
<evidence type="ECO:0000313" key="2">
    <source>
        <dbReference type="EMBL" id="WNY24162.1"/>
    </source>
</evidence>
<keyword evidence="1" id="KW-1133">Transmembrane helix</keyword>
<feature type="transmembrane region" description="Helical" evidence="1">
    <location>
        <begin position="38"/>
        <end position="57"/>
    </location>
</feature>
<evidence type="ECO:0000313" key="3">
    <source>
        <dbReference type="Proteomes" id="UP001302978"/>
    </source>
</evidence>
<dbReference type="AlphaFoldDB" id="A0AA96V0K4"/>
<keyword evidence="3" id="KW-1185">Reference proteome</keyword>
<dbReference type="Proteomes" id="UP001302978">
    <property type="component" value="Chromosome"/>
</dbReference>
<reference evidence="2 3" key="1">
    <citation type="submission" date="2023-07" db="EMBL/GenBank/DDBJ databases">
        <title>Closed genoem sequence of Methanomicrococcus sp. Hf6.</title>
        <authorList>
            <person name="Poehlein A."/>
            <person name="Protasov E."/>
            <person name="Platt K."/>
            <person name="Reeh H."/>
            <person name="Daniel R."/>
            <person name="Brune A."/>
        </authorList>
    </citation>
    <scope>NUCLEOTIDE SEQUENCE [LARGE SCALE GENOMIC DNA]</scope>
    <source>
        <strain evidence="2 3">Hf6</strain>
    </source>
</reference>
<organism evidence="2 3">
    <name type="scientific">Methanimicrococcus hongohii</name>
    <dbReference type="NCBI Taxonomy" id="3028295"/>
    <lineage>
        <taxon>Archaea</taxon>
        <taxon>Methanobacteriati</taxon>
        <taxon>Methanobacteriota</taxon>
        <taxon>Stenosarchaea group</taxon>
        <taxon>Methanomicrobia</taxon>
        <taxon>Methanosarcinales</taxon>
        <taxon>Methanosarcinaceae</taxon>
        <taxon>Methanimicrococcus</taxon>
    </lineage>
</organism>
<gene>
    <name evidence="2" type="ORF">MmiHf6_14910</name>
</gene>
<keyword evidence="1" id="KW-0812">Transmembrane</keyword>
<dbReference type="KEGG" id="mehf:MmiHf6_14910"/>
<name>A0AA96V0K4_9EURY</name>
<feature type="transmembrane region" description="Helical" evidence="1">
    <location>
        <begin position="131"/>
        <end position="152"/>
    </location>
</feature>
<protein>
    <submittedName>
        <fullName evidence="2">Uncharacterized protein</fullName>
    </submittedName>
</protein>
<sequence>MGGLFGQSEEVNTCLAFAVWIVFILSLFCLYSDIRIPYAEMIFIFLLIAGSIFYGFISKNPVKSFILGTLIWFSMFLFMLLYEIIETNSFPFLDNPLGIVSGIFTYLALGILNGGIGYFIAVQNSDQRKQLLCRILALALLFASAMFFFAGIN</sequence>